<name>A0AAV2D0B0_9ROSI</name>
<protein>
    <recommendedName>
        <fullName evidence="3">Cleavage/polyadenylation specificity factor A subunit N-terminal domain-containing protein</fullName>
    </recommendedName>
</protein>
<dbReference type="EMBL" id="OZ034814">
    <property type="protein sequence ID" value="CAL1361921.1"/>
    <property type="molecule type" value="Genomic_DNA"/>
</dbReference>
<evidence type="ECO:0008006" key="3">
    <source>
        <dbReference type="Google" id="ProtNLM"/>
    </source>
</evidence>
<dbReference type="InterPro" id="IPR011047">
    <property type="entry name" value="Quinoprotein_ADH-like_sf"/>
</dbReference>
<dbReference type="AlphaFoldDB" id="A0AAV2D0B0"/>
<reference evidence="1 2" key="1">
    <citation type="submission" date="2024-04" db="EMBL/GenBank/DDBJ databases">
        <authorList>
            <person name="Fracassetti M."/>
        </authorList>
    </citation>
    <scope>NUCLEOTIDE SEQUENCE [LARGE SCALE GENOMIC DNA]</scope>
</reference>
<dbReference type="Gene3D" id="2.130.10.10">
    <property type="entry name" value="YVTN repeat-like/Quinoprotein amine dehydrogenase"/>
    <property type="match status" value="1"/>
</dbReference>
<dbReference type="PANTHER" id="PTHR44394:SF1">
    <property type="entry name" value="BETA-ALANINE-ACTIVATING ENZYME"/>
    <property type="match status" value="1"/>
</dbReference>
<dbReference type="InterPro" id="IPR015943">
    <property type="entry name" value="WD40/YVTN_repeat-like_dom_sf"/>
</dbReference>
<gene>
    <name evidence="1" type="ORF">LTRI10_LOCUS9219</name>
</gene>
<dbReference type="PANTHER" id="PTHR44394">
    <property type="entry name" value="BETA-ALANINE-ACTIVATING ENZYME"/>
    <property type="match status" value="1"/>
</dbReference>
<accession>A0AAV2D0B0</accession>
<sequence>MLTHSTTDIANDLSSYFPRLICVCSSSGTIHLLQVKMDDVEKPQKGSRVHEFARLDLPGDIFSSPVMIGGRIFVGCRDDYVHCIAIDAESLAGECDDDDDDDDDDE</sequence>
<dbReference type="GO" id="GO:0043041">
    <property type="term" value="P:amino acid activation for nonribosomal peptide biosynthetic process"/>
    <property type="evidence" value="ECO:0007669"/>
    <property type="project" value="TreeGrafter"/>
</dbReference>
<keyword evidence="2" id="KW-1185">Reference proteome</keyword>
<dbReference type="SUPFAM" id="SSF50998">
    <property type="entry name" value="Quinoprotein alcohol dehydrogenase-like"/>
    <property type="match status" value="1"/>
</dbReference>
<evidence type="ECO:0000313" key="2">
    <source>
        <dbReference type="Proteomes" id="UP001497516"/>
    </source>
</evidence>
<evidence type="ECO:0000313" key="1">
    <source>
        <dbReference type="EMBL" id="CAL1361921.1"/>
    </source>
</evidence>
<dbReference type="Proteomes" id="UP001497516">
    <property type="component" value="Chromosome 10"/>
</dbReference>
<proteinExistence type="predicted"/>
<dbReference type="InterPro" id="IPR052091">
    <property type="entry name" value="Beta-ala_Activ/Resist"/>
</dbReference>
<organism evidence="1 2">
    <name type="scientific">Linum trigynum</name>
    <dbReference type="NCBI Taxonomy" id="586398"/>
    <lineage>
        <taxon>Eukaryota</taxon>
        <taxon>Viridiplantae</taxon>
        <taxon>Streptophyta</taxon>
        <taxon>Embryophyta</taxon>
        <taxon>Tracheophyta</taxon>
        <taxon>Spermatophyta</taxon>
        <taxon>Magnoliopsida</taxon>
        <taxon>eudicotyledons</taxon>
        <taxon>Gunneridae</taxon>
        <taxon>Pentapetalae</taxon>
        <taxon>rosids</taxon>
        <taxon>fabids</taxon>
        <taxon>Malpighiales</taxon>
        <taxon>Linaceae</taxon>
        <taxon>Linum</taxon>
    </lineage>
</organism>